<dbReference type="Gene3D" id="4.10.40.20">
    <property type="match status" value="1"/>
</dbReference>
<evidence type="ECO:0000256" key="4">
    <source>
        <dbReference type="ARBA" id="ARBA00023157"/>
    </source>
</evidence>
<evidence type="ECO:0000256" key="3">
    <source>
        <dbReference type="ARBA" id="ARBA00022729"/>
    </source>
</evidence>
<dbReference type="InterPro" id="IPR011390">
    <property type="entry name" value="IGFBP_rP_mac25"/>
</dbReference>
<dbReference type="PROSITE" id="PS51323">
    <property type="entry name" value="IGFBP_N_2"/>
    <property type="match status" value="1"/>
</dbReference>
<feature type="signal peptide" evidence="5">
    <location>
        <begin position="1"/>
        <end position="20"/>
    </location>
</feature>
<evidence type="ECO:0000313" key="7">
    <source>
        <dbReference type="EMBL" id="CAH1244772.1"/>
    </source>
</evidence>
<dbReference type="SUPFAM" id="SSF57184">
    <property type="entry name" value="Growth factor receptor domain"/>
    <property type="match status" value="1"/>
</dbReference>
<evidence type="ECO:0000259" key="6">
    <source>
        <dbReference type="PROSITE" id="PS51323"/>
    </source>
</evidence>
<dbReference type="GO" id="GO:0005520">
    <property type="term" value="F:insulin-like growth factor binding"/>
    <property type="evidence" value="ECO:0007669"/>
    <property type="project" value="InterPro"/>
</dbReference>
<keyword evidence="8" id="KW-1185">Reference proteome</keyword>
<dbReference type="AlphaFoldDB" id="A0A8K0ED77"/>
<keyword evidence="4" id="KW-1015">Disulfide bond</keyword>
<dbReference type="GO" id="GO:0009966">
    <property type="term" value="P:regulation of signal transduction"/>
    <property type="evidence" value="ECO:0007669"/>
    <property type="project" value="TreeGrafter"/>
</dbReference>
<sequence length="103" mass="10986">MGKIFIICIVLLGIVNGLTALPVGLPWCPPCELLMDVCVDPQPCPSNTVMDPCGCCEECAKVEGEMCGGSWDIDGKCADGLTCVKPETSIFDLFYMPGICHRG</sequence>
<evidence type="ECO:0000256" key="5">
    <source>
        <dbReference type="SAM" id="SignalP"/>
    </source>
</evidence>
<dbReference type="GO" id="GO:0001558">
    <property type="term" value="P:regulation of cell growth"/>
    <property type="evidence" value="ECO:0007669"/>
    <property type="project" value="InterPro"/>
</dbReference>
<protein>
    <submittedName>
        <fullName evidence="7">HTRA3 protein</fullName>
    </submittedName>
</protein>
<organism evidence="7 8">
    <name type="scientific">Branchiostoma lanceolatum</name>
    <name type="common">Common lancelet</name>
    <name type="synonym">Amphioxus lanceolatum</name>
    <dbReference type="NCBI Taxonomy" id="7740"/>
    <lineage>
        <taxon>Eukaryota</taxon>
        <taxon>Metazoa</taxon>
        <taxon>Chordata</taxon>
        <taxon>Cephalochordata</taxon>
        <taxon>Leptocardii</taxon>
        <taxon>Amphioxiformes</taxon>
        <taxon>Branchiostomatidae</taxon>
        <taxon>Branchiostoma</taxon>
    </lineage>
</organism>
<accession>A0A8K0ED77</accession>
<feature type="chain" id="PRO_5035464102" evidence="5">
    <location>
        <begin position="21"/>
        <end position="103"/>
    </location>
</feature>
<dbReference type="PANTHER" id="PTHR14186">
    <property type="entry name" value="INSULIN-LIKE GROWTH FACTOR BINDING PROTEIN-RELATED"/>
    <property type="match status" value="1"/>
</dbReference>
<keyword evidence="3 5" id="KW-0732">Signal</keyword>
<dbReference type="PROSITE" id="PS00222">
    <property type="entry name" value="IGFBP_N_1"/>
    <property type="match status" value="1"/>
</dbReference>
<evidence type="ECO:0000313" key="8">
    <source>
        <dbReference type="Proteomes" id="UP000838412"/>
    </source>
</evidence>
<dbReference type="SMART" id="SM00121">
    <property type="entry name" value="IB"/>
    <property type="match status" value="1"/>
</dbReference>
<dbReference type="InterPro" id="IPR009030">
    <property type="entry name" value="Growth_fac_rcpt_cys_sf"/>
</dbReference>
<dbReference type="OrthoDB" id="5976811at2759"/>
<proteinExistence type="predicted"/>
<comment type="subcellular location">
    <subcellularLocation>
        <location evidence="1">Secreted</location>
    </subcellularLocation>
</comment>
<dbReference type="Pfam" id="PF00219">
    <property type="entry name" value="IGFBP"/>
    <property type="match status" value="1"/>
</dbReference>
<feature type="domain" description="IGFBP N-terminal" evidence="6">
    <location>
        <begin position="21"/>
        <end position="103"/>
    </location>
</feature>
<dbReference type="Proteomes" id="UP000838412">
    <property type="component" value="Chromosome 14"/>
</dbReference>
<evidence type="ECO:0000256" key="2">
    <source>
        <dbReference type="ARBA" id="ARBA00022525"/>
    </source>
</evidence>
<dbReference type="EMBL" id="OV696699">
    <property type="protein sequence ID" value="CAH1244772.1"/>
    <property type="molecule type" value="Genomic_DNA"/>
</dbReference>
<reference evidence="7" key="1">
    <citation type="submission" date="2022-01" db="EMBL/GenBank/DDBJ databases">
        <authorList>
            <person name="Braso-Vives M."/>
        </authorList>
    </citation>
    <scope>NUCLEOTIDE SEQUENCE</scope>
</reference>
<name>A0A8K0ED77_BRALA</name>
<keyword evidence="2" id="KW-0964">Secreted</keyword>
<dbReference type="GO" id="GO:0005576">
    <property type="term" value="C:extracellular region"/>
    <property type="evidence" value="ECO:0007669"/>
    <property type="project" value="UniProtKB-SubCell"/>
</dbReference>
<gene>
    <name evidence="7" type="primary">HTRA3</name>
    <name evidence="7" type="ORF">BLAG_LOCUS7331</name>
</gene>
<evidence type="ECO:0000256" key="1">
    <source>
        <dbReference type="ARBA" id="ARBA00004613"/>
    </source>
</evidence>
<dbReference type="InterPro" id="IPR000867">
    <property type="entry name" value="IGFBP-like"/>
</dbReference>
<dbReference type="PANTHER" id="PTHR14186:SF19">
    <property type="entry name" value="INSULIN-LIKE GROWTH FACTOR-BINDING PROTEIN 7"/>
    <property type="match status" value="1"/>
</dbReference>
<dbReference type="InterPro" id="IPR017891">
    <property type="entry name" value="Insulin_GF-bd_Cys-rich_CS"/>
</dbReference>